<keyword evidence="2" id="KW-1185">Reference proteome</keyword>
<reference evidence="1" key="1">
    <citation type="submission" date="2021-04" db="EMBL/GenBank/DDBJ databases">
        <title>Genome based classification of Actinospica acidithermotolerans sp. nov., an actinobacterium isolated from an Indonesian hot spring.</title>
        <authorList>
            <person name="Kusuma A.B."/>
            <person name="Putra K.E."/>
            <person name="Nafisah S."/>
            <person name="Loh J."/>
            <person name="Nouioui I."/>
            <person name="Goodfellow M."/>
        </authorList>
    </citation>
    <scope>NUCLEOTIDE SEQUENCE</scope>
    <source>
        <strain evidence="1">MGRD01-02</strain>
    </source>
</reference>
<dbReference type="RefSeq" id="WP_212520287.1">
    <property type="nucleotide sequence ID" value="NZ_JAGSOH010000076.1"/>
</dbReference>
<protein>
    <submittedName>
        <fullName evidence="1">DUF1876 domain-containing protein</fullName>
    </submittedName>
</protein>
<dbReference type="Pfam" id="PF08962">
    <property type="entry name" value="Rv2632c-like"/>
    <property type="match status" value="1"/>
</dbReference>
<name>A0A941IN47_9ACTN</name>
<comment type="caution">
    <text evidence="1">The sequence shown here is derived from an EMBL/GenBank/DDBJ whole genome shotgun (WGS) entry which is preliminary data.</text>
</comment>
<organism evidence="1 2">
    <name type="scientific">Actinospica acidithermotolerans</name>
    <dbReference type="NCBI Taxonomy" id="2828514"/>
    <lineage>
        <taxon>Bacteria</taxon>
        <taxon>Bacillati</taxon>
        <taxon>Actinomycetota</taxon>
        <taxon>Actinomycetes</taxon>
        <taxon>Catenulisporales</taxon>
        <taxon>Actinospicaceae</taxon>
        <taxon>Actinospica</taxon>
    </lineage>
</organism>
<evidence type="ECO:0000313" key="1">
    <source>
        <dbReference type="EMBL" id="MBR7829151.1"/>
    </source>
</evidence>
<dbReference type="EMBL" id="JAGSOH010000076">
    <property type="protein sequence ID" value="MBR7829151.1"/>
    <property type="molecule type" value="Genomic_DNA"/>
</dbReference>
<accession>A0A941IN47</accession>
<dbReference type="SUPFAM" id="SSF143212">
    <property type="entry name" value="Rv2632c-like"/>
    <property type="match status" value="1"/>
</dbReference>
<dbReference type="InterPro" id="IPR038070">
    <property type="entry name" value="Rv2632c-like_sf"/>
</dbReference>
<sequence length="101" mass="11115">MTAVESANPSRSAKSEKHHWQLEVDLVERDECTEARARLFVNGRLLTGRGEARRKATDFDVPEIGDELAIGRALIDLGSRLVQSTAADIEAIEGKPVILFV</sequence>
<evidence type="ECO:0000313" key="2">
    <source>
        <dbReference type="Proteomes" id="UP000676325"/>
    </source>
</evidence>
<proteinExistence type="predicted"/>
<gene>
    <name evidence="1" type="ORF">KDK95_22780</name>
</gene>
<dbReference type="InterPro" id="IPR015057">
    <property type="entry name" value="Rv2632c-like"/>
</dbReference>
<dbReference type="Proteomes" id="UP000676325">
    <property type="component" value="Unassembled WGS sequence"/>
</dbReference>
<dbReference type="Gene3D" id="3.30.160.240">
    <property type="entry name" value="Rv1738"/>
    <property type="match status" value="1"/>
</dbReference>
<dbReference type="AlphaFoldDB" id="A0A941IN47"/>